<dbReference type="GO" id="GO:0008270">
    <property type="term" value="F:zinc ion binding"/>
    <property type="evidence" value="ECO:0007669"/>
    <property type="project" value="InterPro"/>
</dbReference>
<proteinExistence type="predicted"/>
<dbReference type="InterPro" id="IPR015011">
    <property type="entry name" value="Threonyl-tRNA_syn_edit_dom_arc"/>
</dbReference>
<reference evidence="2 3" key="1">
    <citation type="submission" date="2023-06" db="EMBL/GenBank/DDBJ databases">
        <title>Genome sequence of Methancorpusculaceae sp. Cs1.</title>
        <authorList>
            <person name="Protasov E."/>
            <person name="Platt K."/>
            <person name="Poehlein A."/>
            <person name="Daniel R."/>
            <person name="Brune A."/>
        </authorList>
    </citation>
    <scope>NUCLEOTIDE SEQUENCE [LARGE SCALE GENOMIC DNA]</scope>
    <source>
        <strain evidence="2 3">Cs1</strain>
    </source>
</reference>
<accession>A0AAE4MFI5</accession>
<comment type="caution">
    <text evidence="2">The sequence shown here is derived from an EMBL/GenBank/DDBJ whole genome shotgun (WGS) entry which is preliminary data.</text>
</comment>
<evidence type="ECO:0000313" key="2">
    <source>
        <dbReference type="EMBL" id="MDV0442823.1"/>
    </source>
</evidence>
<gene>
    <name evidence="2" type="ORF">McpCs1_01710</name>
</gene>
<dbReference type="EMBL" id="JAWDKB010000001">
    <property type="protein sequence ID" value="MDV0442823.1"/>
    <property type="molecule type" value="Genomic_DNA"/>
</dbReference>
<dbReference type="Proteomes" id="UP001283212">
    <property type="component" value="Unassembled WGS sequence"/>
</dbReference>
<sequence>MKILGIHADRVWYKVTKKTKIAEPEPIPEDEMLDCVLLFCCVEKSDEVNPEVTVSATVESICVRLGRLKAKRVMLFPYAHLASDLGCPGISQWILKTIQARLSEEGVETKRAAFGWYKEFEIKSKGHPMADFSMSVCPFIGGACEGECCPKKQEHLEIIGQS</sequence>
<dbReference type="AlphaFoldDB" id="A0AAE4MFI5"/>
<keyword evidence="3" id="KW-1185">Reference proteome</keyword>
<dbReference type="Pfam" id="PF08915">
    <property type="entry name" value="tRNA-Thr_ED"/>
    <property type="match status" value="1"/>
</dbReference>
<evidence type="ECO:0000259" key="1">
    <source>
        <dbReference type="Pfam" id="PF08915"/>
    </source>
</evidence>
<dbReference type="InterPro" id="IPR023509">
    <property type="entry name" value="DTD-like_sf"/>
</dbReference>
<protein>
    <recommendedName>
        <fullName evidence="1">Threonyl-tRNA synthetase editing domain-containing protein</fullName>
    </recommendedName>
</protein>
<dbReference type="GO" id="GO:0005524">
    <property type="term" value="F:ATP binding"/>
    <property type="evidence" value="ECO:0007669"/>
    <property type="project" value="InterPro"/>
</dbReference>
<dbReference type="GO" id="GO:0005737">
    <property type="term" value="C:cytoplasm"/>
    <property type="evidence" value="ECO:0007669"/>
    <property type="project" value="InterPro"/>
</dbReference>
<evidence type="ECO:0000313" key="3">
    <source>
        <dbReference type="Proteomes" id="UP001283212"/>
    </source>
</evidence>
<feature type="domain" description="Threonyl-tRNA synthetase editing" evidence="1">
    <location>
        <begin position="1"/>
        <end position="135"/>
    </location>
</feature>
<dbReference type="RefSeq" id="WP_338095363.1">
    <property type="nucleotide sequence ID" value="NZ_JAWDKB010000001.1"/>
</dbReference>
<organism evidence="2 3">
    <name type="scientific">Methanorbis rubei</name>
    <dbReference type="NCBI Taxonomy" id="3028300"/>
    <lineage>
        <taxon>Archaea</taxon>
        <taxon>Methanobacteriati</taxon>
        <taxon>Methanobacteriota</taxon>
        <taxon>Stenosarchaea group</taxon>
        <taxon>Methanomicrobia</taxon>
        <taxon>Methanomicrobiales</taxon>
        <taxon>Methanocorpusculaceae</taxon>
        <taxon>Methanorbis</taxon>
    </lineage>
</organism>
<dbReference type="GO" id="GO:0004829">
    <property type="term" value="F:threonine-tRNA ligase activity"/>
    <property type="evidence" value="ECO:0007669"/>
    <property type="project" value="InterPro"/>
</dbReference>
<dbReference type="Gene3D" id="3.50.80.10">
    <property type="entry name" value="D-tyrosyl-tRNA(Tyr) deacylase"/>
    <property type="match status" value="1"/>
</dbReference>
<name>A0AAE4MFI5_9EURY</name>